<dbReference type="Pfam" id="PF14559">
    <property type="entry name" value="TPR_19"/>
    <property type="match status" value="1"/>
</dbReference>
<evidence type="ECO:0000256" key="2">
    <source>
        <dbReference type="ARBA" id="ARBA00022803"/>
    </source>
</evidence>
<reference evidence="5 6" key="1">
    <citation type="journal article" date="2016" name="Nat. Commun.">
        <title>Thousands of microbial genomes shed light on interconnected biogeochemical processes in an aquifer system.</title>
        <authorList>
            <person name="Anantharaman K."/>
            <person name="Brown C.T."/>
            <person name="Hug L.A."/>
            <person name="Sharon I."/>
            <person name="Castelle C.J."/>
            <person name="Probst A.J."/>
            <person name="Thomas B.C."/>
            <person name="Singh A."/>
            <person name="Wilkins M.J."/>
            <person name="Karaoz U."/>
            <person name="Brodie E.L."/>
            <person name="Williams K.H."/>
            <person name="Hubbard S.S."/>
            <person name="Banfield J.F."/>
        </authorList>
    </citation>
    <scope>NUCLEOTIDE SEQUENCE [LARGE SCALE GENOMIC DNA]</scope>
</reference>
<keyword evidence="4" id="KW-0472">Membrane</keyword>
<keyword evidence="4" id="KW-0812">Transmembrane</keyword>
<dbReference type="PROSITE" id="PS50005">
    <property type="entry name" value="TPR"/>
    <property type="match status" value="4"/>
</dbReference>
<dbReference type="InterPro" id="IPR052346">
    <property type="entry name" value="O-mannosyl-transferase_TMTC"/>
</dbReference>
<dbReference type="InterPro" id="IPR011990">
    <property type="entry name" value="TPR-like_helical_dom_sf"/>
</dbReference>
<feature type="repeat" description="TPR" evidence="3">
    <location>
        <begin position="429"/>
        <end position="462"/>
    </location>
</feature>
<gene>
    <name evidence="5" type="ORF">A3B45_02980</name>
</gene>
<protein>
    <submittedName>
        <fullName evidence="5">Uncharacterized protein</fullName>
    </submittedName>
</protein>
<dbReference type="InterPro" id="IPR019734">
    <property type="entry name" value="TPR_rpt"/>
</dbReference>
<dbReference type="Proteomes" id="UP000178565">
    <property type="component" value="Unassembled WGS sequence"/>
</dbReference>
<feature type="transmembrane region" description="Helical" evidence="4">
    <location>
        <begin position="162"/>
        <end position="185"/>
    </location>
</feature>
<keyword evidence="1" id="KW-0677">Repeat</keyword>
<evidence type="ECO:0000313" key="5">
    <source>
        <dbReference type="EMBL" id="OGE43988.1"/>
    </source>
</evidence>
<dbReference type="PROSITE" id="PS50293">
    <property type="entry name" value="TPR_REGION"/>
    <property type="match status" value="2"/>
</dbReference>
<keyword evidence="2 3" id="KW-0802">TPR repeat</keyword>
<feature type="transmembrane region" description="Helical" evidence="4">
    <location>
        <begin position="238"/>
        <end position="255"/>
    </location>
</feature>
<comment type="caution">
    <text evidence="5">The sequence shown here is derived from an EMBL/GenBank/DDBJ whole genome shotgun (WGS) entry which is preliminary data.</text>
</comment>
<feature type="repeat" description="TPR" evidence="3">
    <location>
        <begin position="497"/>
        <end position="530"/>
    </location>
</feature>
<evidence type="ECO:0000313" key="6">
    <source>
        <dbReference type="Proteomes" id="UP000178565"/>
    </source>
</evidence>
<evidence type="ECO:0000256" key="4">
    <source>
        <dbReference type="SAM" id="Phobius"/>
    </source>
</evidence>
<accession>A0A1F5KST6</accession>
<proteinExistence type="predicted"/>
<dbReference type="Gene3D" id="1.25.40.10">
    <property type="entry name" value="Tetratricopeptide repeat domain"/>
    <property type="match status" value="1"/>
</dbReference>
<dbReference type="PANTHER" id="PTHR44227">
    <property type="match status" value="1"/>
</dbReference>
<feature type="transmembrane region" description="Helical" evidence="4">
    <location>
        <begin position="267"/>
        <end position="289"/>
    </location>
</feature>
<feature type="transmembrane region" description="Helical" evidence="4">
    <location>
        <begin position="353"/>
        <end position="372"/>
    </location>
</feature>
<dbReference type="Pfam" id="PF13181">
    <property type="entry name" value="TPR_8"/>
    <property type="match status" value="1"/>
</dbReference>
<feature type="transmembrane region" description="Helical" evidence="4">
    <location>
        <begin position="197"/>
        <end position="217"/>
    </location>
</feature>
<feature type="repeat" description="TPR" evidence="3">
    <location>
        <begin position="395"/>
        <end position="428"/>
    </location>
</feature>
<feature type="repeat" description="TPR" evidence="3">
    <location>
        <begin position="463"/>
        <end position="496"/>
    </location>
</feature>
<dbReference type="EMBL" id="MFDM01000010">
    <property type="protein sequence ID" value="OGE43988.1"/>
    <property type="molecule type" value="Genomic_DNA"/>
</dbReference>
<dbReference type="SUPFAM" id="SSF48452">
    <property type="entry name" value="TPR-like"/>
    <property type="match status" value="1"/>
</dbReference>
<evidence type="ECO:0000256" key="3">
    <source>
        <dbReference type="PROSITE-ProRule" id="PRU00339"/>
    </source>
</evidence>
<dbReference type="STRING" id="1797785.A3B45_02980"/>
<dbReference type="SMART" id="SM00028">
    <property type="entry name" value="TPR"/>
    <property type="match status" value="4"/>
</dbReference>
<feature type="transmembrane region" description="Helical" evidence="4">
    <location>
        <begin position="134"/>
        <end position="150"/>
    </location>
</feature>
<feature type="transmembrane region" description="Helical" evidence="4">
    <location>
        <begin position="296"/>
        <end position="313"/>
    </location>
</feature>
<feature type="transmembrane region" description="Helical" evidence="4">
    <location>
        <begin position="108"/>
        <end position="128"/>
    </location>
</feature>
<evidence type="ECO:0000256" key="1">
    <source>
        <dbReference type="ARBA" id="ARBA00022737"/>
    </source>
</evidence>
<dbReference type="PANTHER" id="PTHR44227:SF3">
    <property type="entry name" value="PROTEIN O-MANNOSYL-TRANSFERASE TMTC4"/>
    <property type="match status" value="1"/>
</dbReference>
<dbReference type="AlphaFoldDB" id="A0A1F5KST6"/>
<dbReference type="Pfam" id="PF00515">
    <property type="entry name" value="TPR_1"/>
    <property type="match status" value="1"/>
</dbReference>
<sequence length="542" mass="62437">MQTKSWFTKTWLHLLLLVTLILVTYLMTLNNAFLSDDIAEIRDNPNIDNFSTIQTRPFGFLRLIIYYLAFQIGGLNPPLFRLSNILFHIGSAILIYFILLKISRSKKIALFTAALFAVHPAISEAVVWISGGMYTQYTFFFLLSFFFYILSQNSIKYYLLSLLSYLLSFMSHPVMPAGLAVIFLFYEFSFGNLRRNWPKSIGFVIILIAYIFVNLASLGERESTLQTAHYQEKGIDNIFFLIPVALSSYFELIFWPKILTLYHSELFFNAFSFTVKSFLTMVFFLSAGLAFFKNRYLFFWLSFFFIALSPTLTPFRLNWIVAERYIYLPGVGIFASFAYLLEKLIQSKKKLSAVFVVLFIAIIAALTIRTIIRNIDWKNEDNLWIATGKTSPSSPNTHNNLGDVYGRWGDKQKALGEFQKAIQLKPNYADAYHNLANTYLELGDDKQALENYQKAASLNPILWQSLQNIAAIYYQQKKYGQAQDYIQKALQINSKNINLWSNLGIIYMTLGDKVKAKEVFTQVLAQDPQNLVARQALMELNK</sequence>
<name>A0A1F5KST6_9BACT</name>
<feature type="transmembrane region" description="Helical" evidence="4">
    <location>
        <begin position="325"/>
        <end position="341"/>
    </location>
</feature>
<keyword evidence="4" id="KW-1133">Transmembrane helix</keyword>
<organism evidence="5 6">
    <name type="scientific">Candidatus Daviesbacteria bacterium RIFCSPLOWO2_01_FULL_39_12</name>
    <dbReference type="NCBI Taxonomy" id="1797785"/>
    <lineage>
        <taxon>Bacteria</taxon>
        <taxon>Candidatus Daviesiibacteriota</taxon>
    </lineage>
</organism>
<feature type="transmembrane region" description="Helical" evidence="4">
    <location>
        <begin position="79"/>
        <end position="99"/>
    </location>
</feature>
<feature type="transmembrane region" description="Helical" evidence="4">
    <location>
        <begin position="12"/>
        <end position="34"/>
    </location>
</feature>